<evidence type="ECO:0000313" key="4">
    <source>
        <dbReference type="EMBL" id="CAG8413339.1"/>
    </source>
</evidence>
<dbReference type="OrthoDB" id="10263824at2759"/>
<dbReference type="InterPro" id="IPR051164">
    <property type="entry name" value="NmrA-like_oxidored"/>
</dbReference>
<organism evidence="4 5">
    <name type="scientific">Penicillium salamii</name>
    <dbReference type="NCBI Taxonomy" id="1612424"/>
    <lineage>
        <taxon>Eukaryota</taxon>
        <taxon>Fungi</taxon>
        <taxon>Dikarya</taxon>
        <taxon>Ascomycota</taxon>
        <taxon>Pezizomycotina</taxon>
        <taxon>Eurotiomycetes</taxon>
        <taxon>Eurotiomycetidae</taxon>
        <taxon>Eurotiales</taxon>
        <taxon>Aspergillaceae</taxon>
        <taxon>Penicillium</taxon>
    </lineage>
</organism>
<evidence type="ECO:0000313" key="5">
    <source>
        <dbReference type="Proteomes" id="UP001152592"/>
    </source>
</evidence>
<feature type="domain" description="NmrA-like" evidence="3">
    <location>
        <begin position="7"/>
        <end position="129"/>
    </location>
</feature>
<dbReference type="PANTHER" id="PTHR42748:SF7">
    <property type="entry name" value="NMRA LIKE REDOX SENSOR 1-RELATED"/>
    <property type="match status" value="1"/>
</dbReference>
<evidence type="ECO:0000256" key="1">
    <source>
        <dbReference type="ARBA" id="ARBA00006328"/>
    </source>
</evidence>
<dbReference type="Pfam" id="PF05368">
    <property type="entry name" value="NmrA"/>
    <property type="match status" value="2"/>
</dbReference>
<evidence type="ECO:0000259" key="3">
    <source>
        <dbReference type="Pfam" id="PF05368"/>
    </source>
</evidence>
<comment type="similarity">
    <text evidence="1">Belongs to the NmrA-type oxidoreductase family.</text>
</comment>
<dbReference type="Gene3D" id="3.40.50.720">
    <property type="entry name" value="NAD(P)-binding Rossmann-like Domain"/>
    <property type="match status" value="1"/>
</dbReference>
<feature type="domain" description="NmrA-like" evidence="3">
    <location>
        <begin position="154"/>
        <end position="321"/>
    </location>
</feature>
<dbReference type="EMBL" id="CAJVPD010000271">
    <property type="protein sequence ID" value="CAG8413339.1"/>
    <property type="molecule type" value="Genomic_DNA"/>
</dbReference>
<dbReference type="InterPro" id="IPR008030">
    <property type="entry name" value="NmrA-like"/>
</dbReference>
<protein>
    <recommendedName>
        <fullName evidence="3">NmrA-like domain-containing protein</fullName>
    </recommendedName>
</protein>
<sequence length="351" mass="38834">MTVTAPLITVFGATGNQGGAVARSLTKNPSFRVRGLTRNPSSSASQTLDSQGVEVHKADAFDKESMLSAFAGSWGVFVNINSDDKSIKEHGLTEFDMGKNIVDAAAEAGVRHFIFSSGPNSLEITGGKVKMNAAQGKLTTWFMFDFETNKFLIAKYEIEQYARGIDRFETVSFICVAWFLENFAIKEIAPIFGGFPHMQDSDGYLTFVAPNWGGKEDVPFLSISEDLGDIVQGMFLDPERWNGKVVHGCSDICSMDDVVSQFEQVTGRKSRFQPLDSWQAFNTHGVAELEDTKMMFGMTQESGGRYFGPEASEKQTASELKRNTALAMGLPKNQQELMTVESWFRKHSPSW</sequence>
<evidence type="ECO:0000256" key="2">
    <source>
        <dbReference type="ARBA" id="ARBA00022857"/>
    </source>
</evidence>
<proteinExistence type="inferred from homology"/>
<dbReference type="PANTHER" id="PTHR42748">
    <property type="entry name" value="NITROGEN METABOLITE REPRESSION PROTEIN NMRA FAMILY MEMBER"/>
    <property type="match status" value="1"/>
</dbReference>
<dbReference type="Gene3D" id="3.90.25.10">
    <property type="entry name" value="UDP-galactose 4-epimerase, domain 1"/>
    <property type="match status" value="1"/>
</dbReference>
<gene>
    <name evidence="4" type="ORF">PSALAMII_LOCUS8930</name>
</gene>
<keyword evidence="2" id="KW-0521">NADP</keyword>
<dbReference type="InterPro" id="IPR036291">
    <property type="entry name" value="NAD(P)-bd_dom_sf"/>
</dbReference>
<comment type="caution">
    <text evidence="4">The sequence shown here is derived from an EMBL/GenBank/DDBJ whole genome shotgun (WGS) entry which is preliminary data.</text>
</comment>
<dbReference type="AlphaFoldDB" id="A0A9W4JUH6"/>
<name>A0A9W4JUH6_9EURO</name>
<accession>A0A9W4JUH6</accession>
<dbReference type="GO" id="GO:0005634">
    <property type="term" value="C:nucleus"/>
    <property type="evidence" value="ECO:0007669"/>
    <property type="project" value="TreeGrafter"/>
</dbReference>
<dbReference type="Proteomes" id="UP001152592">
    <property type="component" value="Unassembled WGS sequence"/>
</dbReference>
<reference evidence="4" key="1">
    <citation type="submission" date="2021-07" db="EMBL/GenBank/DDBJ databases">
        <authorList>
            <person name="Branca A.L. A."/>
        </authorList>
    </citation>
    <scope>NUCLEOTIDE SEQUENCE</scope>
</reference>
<dbReference type="CDD" id="cd05251">
    <property type="entry name" value="NmrA_like_SDR_a"/>
    <property type="match status" value="1"/>
</dbReference>
<dbReference type="SUPFAM" id="SSF51735">
    <property type="entry name" value="NAD(P)-binding Rossmann-fold domains"/>
    <property type="match status" value="1"/>
</dbReference>